<proteinExistence type="predicted"/>
<dbReference type="InterPro" id="IPR003313">
    <property type="entry name" value="AraC-bd"/>
</dbReference>
<comment type="caution">
    <text evidence="3">The sequence shown here is derived from an EMBL/GenBank/DDBJ whole genome shotgun (WGS) entry which is preliminary data.</text>
</comment>
<keyword evidence="1" id="KW-0238">DNA-binding</keyword>
<evidence type="ECO:0000256" key="1">
    <source>
        <dbReference type="ARBA" id="ARBA00023125"/>
    </source>
</evidence>
<dbReference type="Proteomes" id="UP001519887">
    <property type="component" value="Unassembled WGS sequence"/>
</dbReference>
<evidence type="ECO:0000313" key="3">
    <source>
        <dbReference type="EMBL" id="MBW7460955.1"/>
    </source>
</evidence>
<reference evidence="3 4" key="1">
    <citation type="submission" date="2021-07" db="EMBL/GenBank/DDBJ databases">
        <title>Paenibacillus radiodurans sp. nov., isolated from the southeastern edge of Tengger Desert.</title>
        <authorList>
            <person name="Zhang G."/>
        </authorList>
    </citation>
    <scope>NUCLEOTIDE SEQUENCE [LARGE SCALE GENOMIC DNA]</scope>
    <source>
        <strain evidence="3 4">CCM 7311</strain>
    </source>
</reference>
<dbReference type="SUPFAM" id="SSF51215">
    <property type="entry name" value="Regulatory protein AraC"/>
    <property type="match status" value="1"/>
</dbReference>
<gene>
    <name evidence="3" type="ORF">K0U00_43560</name>
</gene>
<name>A0ABS7CJU7_9BACL</name>
<organism evidence="3 4">
    <name type="scientific">Paenibacillus sepulcri</name>
    <dbReference type="NCBI Taxonomy" id="359917"/>
    <lineage>
        <taxon>Bacteria</taxon>
        <taxon>Bacillati</taxon>
        <taxon>Bacillota</taxon>
        <taxon>Bacilli</taxon>
        <taxon>Bacillales</taxon>
        <taxon>Paenibacillaceae</taxon>
        <taxon>Paenibacillus</taxon>
    </lineage>
</organism>
<evidence type="ECO:0000313" key="4">
    <source>
        <dbReference type="Proteomes" id="UP001519887"/>
    </source>
</evidence>
<protein>
    <submittedName>
        <fullName evidence="3">AraC family ligand binding domain-containing protein</fullName>
    </submittedName>
</protein>
<keyword evidence="4" id="KW-1185">Reference proteome</keyword>
<evidence type="ECO:0000259" key="2">
    <source>
        <dbReference type="Pfam" id="PF02311"/>
    </source>
</evidence>
<feature type="non-terminal residue" evidence="3">
    <location>
        <position position="127"/>
    </location>
</feature>
<sequence>MYDSNIQLVNGYTIEERLAQYTEHEWHMHDALEISIPLDDAMKYPLGNDMYNAVPGDVFLLRPFEPHWNLIQEEGKPGRWIMLLFSPTIVGPMPGGYSLLTPFYTKDVSPLISAASPYAQSVCRLVM</sequence>
<dbReference type="EMBL" id="JAHZIK010002578">
    <property type="protein sequence ID" value="MBW7460955.1"/>
    <property type="molecule type" value="Genomic_DNA"/>
</dbReference>
<feature type="domain" description="AraC-type arabinose-binding/dimerisation" evidence="2">
    <location>
        <begin position="21"/>
        <end position="106"/>
    </location>
</feature>
<dbReference type="InterPro" id="IPR037923">
    <property type="entry name" value="HTH-like"/>
</dbReference>
<accession>A0ABS7CJU7</accession>
<dbReference type="Pfam" id="PF02311">
    <property type="entry name" value="AraC_binding"/>
    <property type="match status" value="1"/>
</dbReference>